<keyword evidence="5" id="KW-0479">Metal-binding</keyword>
<dbReference type="Pfam" id="PF01812">
    <property type="entry name" value="5-FTHF_cyc-lig"/>
    <property type="match status" value="1"/>
</dbReference>
<dbReference type="InterPro" id="IPR002698">
    <property type="entry name" value="FTHF_cligase"/>
</dbReference>
<reference evidence="6 7" key="1">
    <citation type="journal article" date="2012" name="PLoS ONE">
        <title>The purine-utilizing bacterium Clostridium acidurici 9a: a genome-guided metabolic reconsideration.</title>
        <authorList>
            <person name="Hartwich K."/>
            <person name="Poehlein A."/>
            <person name="Daniel R."/>
        </authorList>
    </citation>
    <scope>NUCLEOTIDE SEQUENCE [LARGE SCALE GENOMIC DNA]</scope>
    <source>
        <strain evidence="7">ATCC 7906 / DSM 604 / BCRC 14475 / CIP 104303 / KCTC 5404 / NCIMB 10678 / 9a</strain>
    </source>
</reference>
<dbReference type="PATRIC" id="fig|1128398.3.peg.2136"/>
<dbReference type="InterPro" id="IPR024185">
    <property type="entry name" value="FTHF_cligase-like_sf"/>
</dbReference>
<accession>K0B2B8</accession>
<evidence type="ECO:0000256" key="2">
    <source>
        <dbReference type="ARBA" id="ARBA00022741"/>
    </source>
</evidence>
<dbReference type="STRING" id="1128398.Curi_c20710"/>
<name>K0B2B8_GOTA9</name>
<feature type="binding site" evidence="4">
    <location>
        <position position="49"/>
    </location>
    <ligand>
        <name>substrate</name>
    </ligand>
</feature>
<dbReference type="SUPFAM" id="SSF100950">
    <property type="entry name" value="NagB/RpiA/CoA transferase-like"/>
    <property type="match status" value="1"/>
</dbReference>
<dbReference type="InterPro" id="IPR037171">
    <property type="entry name" value="NagB/RpiA_transferase-like"/>
</dbReference>
<dbReference type="AlphaFoldDB" id="K0B2B8"/>
<keyword evidence="5" id="KW-0460">Magnesium</keyword>
<dbReference type="GO" id="GO:0030272">
    <property type="term" value="F:5-formyltetrahydrofolate cyclo-ligase activity"/>
    <property type="evidence" value="ECO:0007669"/>
    <property type="project" value="UniProtKB-EC"/>
</dbReference>
<comment type="cofactor">
    <cofactor evidence="5">
        <name>Mg(2+)</name>
        <dbReference type="ChEBI" id="CHEBI:18420"/>
    </cofactor>
</comment>
<dbReference type="GO" id="GO:0009396">
    <property type="term" value="P:folic acid-containing compound biosynthetic process"/>
    <property type="evidence" value="ECO:0007669"/>
    <property type="project" value="TreeGrafter"/>
</dbReference>
<sequence length="191" mass="21877">MDKNSVRKETLEKRKSMPLDEVSLKSDKVTDYLVSTDAYKNANTIMAYIDFRNEVKTENLIKRAVKDGKKIVIPISVVETRQLILSELIDYDNELESGAYGILEPKKEFIRETDPKLVDLVLIPGVAFDKKGFRIGYGAGYYDRFLERVRPDVSKIALSFDLQMVDHAYPDSHDVPVDIVITENEIINCER</sequence>
<dbReference type="Gene3D" id="3.40.50.10420">
    <property type="entry name" value="NagB/RpiA/CoA transferase-like"/>
    <property type="match status" value="1"/>
</dbReference>
<protein>
    <recommendedName>
        <fullName evidence="5">5-formyltetrahydrofolate cyclo-ligase</fullName>
        <ecNumber evidence="5">6.3.3.2</ecNumber>
    </recommendedName>
</protein>
<feature type="binding site" evidence="4">
    <location>
        <begin position="3"/>
        <end position="7"/>
    </location>
    <ligand>
        <name>ATP</name>
        <dbReference type="ChEBI" id="CHEBI:30616"/>
    </ligand>
</feature>
<feature type="binding site" evidence="4">
    <location>
        <position position="54"/>
    </location>
    <ligand>
        <name>substrate</name>
    </ligand>
</feature>
<dbReference type="EMBL" id="CP003326">
    <property type="protein sequence ID" value="AFS79075.1"/>
    <property type="molecule type" value="Genomic_DNA"/>
</dbReference>
<dbReference type="eggNOG" id="COG0212">
    <property type="taxonomic scope" value="Bacteria"/>
</dbReference>
<dbReference type="HOGENOM" id="CLU_066245_2_2_9"/>
<dbReference type="GO" id="GO:0046872">
    <property type="term" value="F:metal ion binding"/>
    <property type="evidence" value="ECO:0007669"/>
    <property type="project" value="UniProtKB-KW"/>
</dbReference>
<keyword evidence="2 4" id="KW-0547">Nucleotide-binding</keyword>
<evidence type="ECO:0000313" key="6">
    <source>
        <dbReference type="EMBL" id="AFS79075.1"/>
    </source>
</evidence>
<proteinExistence type="inferred from homology"/>
<keyword evidence="7" id="KW-1185">Reference proteome</keyword>
<dbReference type="NCBIfam" id="TIGR02727">
    <property type="entry name" value="MTHFS_bact"/>
    <property type="match status" value="1"/>
</dbReference>
<dbReference type="GO" id="GO:0035999">
    <property type="term" value="P:tetrahydrofolate interconversion"/>
    <property type="evidence" value="ECO:0007669"/>
    <property type="project" value="TreeGrafter"/>
</dbReference>
<dbReference type="PANTHER" id="PTHR23407:SF1">
    <property type="entry name" value="5-FORMYLTETRAHYDROFOLATE CYCLO-LIGASE"/>
    <property type="match status" value="1"/>
</dbReference>
<dbReference type="PANTHER" id="PTHR23407">
    <property type="entry name" value="ATPASE INHIBITOR/5-FORMYLTETRAHYDROFOLATE CYCLO-LIGASE"/>
    <property type="match status" value="1"/>
</dbReference>
<keyword evidence="3 4" id="KW-0067">ATP-binding</keyword>
<dbReference type="OrthoDB" id="9801938at2"/>
<keyword evidence="6" id="KW-0436">Ligase</keyword>
<dbReference type="Proteomes" id="UP000006094">
    <property type="component" value="Chromosome"/>
</dbReference>
<evidence type="ECO:0000256" key="1">
    <source>
        <dbReference type="ARBA" id="ARBA00010638"/>
    </source>
</evidence>
<comment type="catalytic activity">
    <reaction evidence="5">
        <text>(6S)-5-formyl-5,6,7,8-tetrahydrofolate + ATP = (6R)-5,10-methenyltetrahydrofolate + ADP + phosphate</text>
        <dbReference type="Rhea" id="RHEA:10488"/>
        <dbReference type="ChEBI" id="CHEBI:30616"/>
        <dbReference type="ChEBI" id="CHEBI:43474"/>
        <dbReference type="ChEBI" id="CHEBI:57455"/>
        <dbReference type="ChEBI" id="CHEBI:57457"/>
        <dbReference type="ChEBI" id="CHEBI:456216"/>
        <dbReference type="EC" id="6.3.3.2"/>
    </reaction>
</comment>
<dbReference type="GO" id="GO:0005524">
    <property type="term" value="F:ATP binding"/>
    <property type="evidence" value="ECO:0007669"/>
    <property type="project" value="UniProtKB-KW"/>
</dbReference>
<evidence type="ECO:0000256" key="3">
    <source>
        <dbReference type="ARBA" id="ARBA00022840"/>
    </source>
</evidence>
<dbReference type="EC" id="6.3.3.2" evidence="5"/>
<comment type="similarity">
    <text evidence="1 5">Belongs to the 5-formyltetrahydrofolate cyclo-ligase family.</text>
</comment>
<gene>
    <name evidence="6" type="ordered locus">Curi_c20710</name>
</gene>
<feature type="binding site" evidence="4">
    <location>
        <begin position="134"/>
        <end position="142"/>
    </location>
    <ligand>
        <name>ATP</name>
        <dbReference type="ChEBI" id="CHEBI:30616"/>
    </ligand>
</feature>
<evidence type="ECO:0000313" key="7">
    <source>
        <dbReference type="Proteomes" id="UP000006094"/>
    </source>
</evidence>
<evidence type="ECO:0000256" key="4">
    <source>
        <dbReference type="PIRSR" id="PIRSR006806-1"/>
    </source>
</evidence>
<dbReference type="RefSeq" id="WP_014968211.1">
    <property type="nucleotide sequence ID" value="NC_018664.1"/>
</dbReference>
<evidence type="ECO:0000256" key="5">
    <source>
        <dbReference type="RuleBase" id="RU361279"/>
    </source>
</evidence>
<organism evidence="6 7">
    <name type="scientific">Gottschalkia acidurici (strain ATCC 7906 / DSM 604 / BCRC 14475 / CIP 104303 / KCTC 5404 / NCIMB 10678 / 9a)</name>
    <name type="common">Clostridium acidurici</name>
    <dbReference type="NCBI Taxonomy" id="1128398"/>
    <lineage>
        <taxon>Bacteria</taxon>
        <taxon>Bacillati</taxon>
        <taxon>Bacillota</taxon>
        <taxon>Tissierellia</taxon>
        <taxon>Tissierellales</taxon>
        <taxon>Gottschalkiaceae</taxon>
        <taxon>Gottschalkia</taxon>
    </lineage>
</organism>
<dbReference type="KEGG" id="cad:Curi_c20710"/>
<dbReference type="PIRSF" id="PIRSF006806">
    <property type="entry name" value="FTHF_cligase"/>
    <property type="match status" value="1"/>
</dbReference>